<proteinExistence type="predicted"/>
<feature type="region of interest" description="Disordered" evidence="1">
    <location>
        <begin position="866"/>
        <end position="887"/>
    </location>
</feature>
<feature type="compositionally biased region" description="Basic and acidic residues" evidence="1">
    <location>
        <begin position="373"/>
        <end position="394"/>
    </location>
</feature>
<feature type="region of interest" description="Disordered" evidence="1">
    <location>
        <begin position="185"/>
        <end position="255"/>
    </location>
</feature>
<reference evidence="2" key="2">
    <citation type="submission" date="2024-08" db="UniProtKB">
        <authorList>
            <consortium name="EnsemblMetazoa"/>
        </authorList>
    </citation>
    <scope>IDENTIFICATION</scope>
</reference>
<feature type="region of interest" description="Disordered" evidence="1">
    <location>
        <begin position="367"/>
        <end position="394"/>
    </location>
</feature>
<reference evidence="3" key="1">
    <citation type="journal article" date="2013" name="Genome Biol.">
        <title>Draft genome of the mountain pine beetle, Dendroctonus ponderosae Hopkins, a major forest pest.</title>
        <authorList>
            <person name="Keeling C.I."/>
            <person name="Yuen M.M."/>
            <person name="Liao N.Y."/>
            <person name="Docking T.R."/>
            <person name="Chan S.K."/>
            <person name="Taylor G.A."/>
            <person name="Palmquist D.L."/>
            <person name="Jackman S.D."/>
            <person name="Nguyen A."/>
            <person name="Li M."/>
            <person name="Henderson H."/>
            <person name="Janes J.K."/>
            <person name="Zhao Y."/>
            <person name="Pandoh P."/>
            <person name="Moore R."/>
            <person name="Sperling F.A."/>
            <person name="Huber D.P."/>
            <person name="Birol I."/>
            <person name="Jones S.J."/>
            <person name="Bohlmann J."/>
        </authorList>
    </citation>
    <scope>NUCLEOTIDE SEQUENCE</scope>
</reference>
<feature type="compositionally biased region" description="Low complexity" evidence="1">
    <location>
        <begin position="1060"/>
        <end position="1073"/>
    </location>
</feature>
<feature type="compositionally biased region" description="Basic residues" evidence="1">
    <location>
        <begin position="1"/>
        <end position="21"/>
    </location>
</feature>
<dbReference type="EnsemblMetazoa" id="XM_019903490.1">
    <property type="protein sequence ID" value="XP_019759049.1"/>
    <property type="gene ID" value="LOC109536989"/>
</dbReference>
<name>A0AAR5PDA4_DENPD</name>
<feature type="compositionally biased region" description="Basic and acidic residues" evidence="1">
    <location>
        <begin position="22"/>
        <end position="42"/>
    </location>
</feature>
<feature type="region of interest" description="Disordered" evidence="1">
    <location>
        <begin position="1"/>
        <end position="100"/>
    </location>
</feature>
<evidence type="ECO:0000313" key="3">
    <source>
        <dbReference type="Proteomes" id="UP000019118"/>
    </source>
</evidence>
<feature type="region of interest" description="Disordered" evidence="1">
    <location>
        <begin position="113"/>
        <end position="173"/>
    </location>
</feature>
<feature type="compositionally biased region" description="Basic and acidic residues" evidence="1">
    <location>
        <begin position="190"/>
        <end position="223"/>
    </location>
</feature>
<feature type="region of interest" description="Disordered" evidence="1">
    <location>
        <begin position="306"/>
        <end position="328"/>
    </location>
</feature>
<feature type="region of interest" description="Disordered" evidence="1">
    <location>
        <begin position="1060"/>
        <end position="1083"/>
    </location>
</feature>
<feature type="region of interest" description="Disordered" evidence="1">
    <location>
        <begin position="468"/>
        <end position="488"/>
    </location>
</feature>
<evidence type="ECO:0000256" key="1">
    <source>
        <dbReference type="SAM" id="MobiDB-lite"/>
    </source>
</evidence>
<dbReference type="Proteomes" id="UP000019118">
    <property type="component" value="Unassembled WGS sequence"/>
</dbReference>
<feature type="compositionally biased region" description="Basic and acidic residues" evidence="1">
    <location>
        <begin position="470"/>
        <end position="483"/>
    </location>
</feature>
<feature type="compositionally biased region" description="Basic and acidic residues" evidence="1">
    <location>
        <begin position="87"/>
        <end position="100"/>
    </location>
</feature>
<feature type="region of interest" description="Disordered" evidence="1">
    <location>
        <begin position="1197"/>
        <end position="1244"/>
    </location>
</feature>
<protein>
    <submittedName>
        <fullName evidence="2">Uncharacterized protein</fullName>
    </submittedName>
</protein>
<accession>A0AAR5PDA4</accession>
<evidence type="ECO:0000313" key="2">
    <source>
        <dbReference type="EnsemblMetazoa" id="XP_019759049.1"/>
    </source>
</evidence>
<feature type="compositionally biased region" description="Basic residues" evidence="1">
    <location>
        <begin position="306"/>
        <end position="316"/>
    </location>
</feature>
<feature type="compositionally biased region" description="Basic and acidic residues" evidence="1">
    <location>
        <begin position="1201"/>
        <end position="1221"/>
    </location>
</feature>
<organism evidence="2 3">
    <name type="scientific">Dendroctonus ponderosae</name>
    <name type="common">Mountain pine beetle</name>
    <dbReference type="NCBI Taxonomy" id="77166"/>
    <lineage>
        <taxon>Eukaryota</taxon>
        <taxon>Metazoa</taxon>
        <taxon>Ecdysozoa</taxon>
        <taxon>Arthropoda</taxon>
        <taxon>Hexapoda</taxon>
        <taxon>Insecta</taxon>
        <taxon>Pterygota</taxon>
        <taxon>Neoptera</taxon>
        <taxon>Endopterygota</taxon>
        <taxon>Coleoptera</taxon>
        <taxon>Polyphaga</taxon>
        <taxon>Cucujiformia</taxon>
        <taxon>Curculionidae</taxon>
        <taxon>Scolytinae</taxon>
        <taxon>Dendroctonus</taxon>
    </lineage>
</organism>
<feature type="compositionally biased region" description="Basic residues" evidence="1">
    <location>
        <begin position="127"/>
        <end position="138"/>
    </location>
</feature>
<feature type="region of interest" description="Disordered" evidence="1">
    <location>
        <begin position="570"/>
        <end position="590"/>
    </location>
</feature>
<sequence length="1861" mass="211639">MSKKQNKAHRDKHSRSHRKHKREPEKLLEEIGAKKLKIDKNACGDCPGPQIPPDAAQQAKRSKEQAPRGDKSEKAPNSATDKAVRHHSLEKPERSFLDKTRLLFRKEKSFNDALQKASDLKHEKPETKRRHHKHRSRKAKETVEDQPVKKREKSHKSKPKSQEKTPKASQGFGTIQEVIFCQMNQPPYKMKNDKTASEVKDLYRRIRNEHKHKESSNQEKPTEAAKLINSQGDRKSRHHHGESSKKPPKPCETPASEQYITQTRYPDFNCKVKHHSKRREHSHHKISLGPYEKYFALDRPEKHHHEHREKIHRRHSPEKVELRNETTQAEEQKIHQIIEGDLKNYFGKIQTLIDRKLDALMQINKCGRRKGDKARSKSKPKEPPVEPAKPVEEKLNKEELINEVIKRLKQEEQATLNANTLSGKETMRKDASKTCEGPVRLPYTHTSKKENLFLQEHPRFFRHMFSASEETVRPKRGKEERRSSSPARFPLVAKPQHCSSQSPEPFLQEIFPPPESFQCRQKHEFIVEGIEPPTLECPRRKPGRVIPVRILDCKTVSIVNIKPREETRGVIQTQTSGKSHKSSKTERDLVEKKKNSKSFKLYYKYSRSDQEDDCSDRESVVSDSGRLVSDPSEEKVVVVPLVTKKWNRAVTPRNSHLNNIMEEPSDLSSYSPPNRDFFVPLSCTKQYYCRVLTSSHSDYCLKVDKKSAQSDLSVQSREADDGRFMYYENGKCRYHKIEKSKSDFKLYPDTHHKQQLLSSKSDVILDENRAREVLKTLFLEERSSRKQKPRNYSAFKSVLNEELSARCCKECQTETSKSAEETKQKSQKRFQEIYQTIDCLEESISSRPAPPATVDVAASALRFTQPHAAKEPRLSSKSTNRKMSQKSVGVGVGELGANEKKVLDVAVGDSKGKLRAKTPVRKQPVKEPKQYKSTGVSPIRLTGEAVVQVSPPRPQRKPWTPRVRKPKPPSEQSATPKVRQQTQTTKSGAEACVKVFRSLEKNGKPSSALRDDFHSQRVESCFHRYEAESRRIPSSAPLTSNVGPAIVSTAAYSCQMDTSQVESSTSSSVSDASKPVRKSKSLVEVKNQSQSEMCCPQAVEKEQSFLSEDLEKFRNKPRLRCASKSHGSSLEQYIGDKFTSRLLLTKDYKRGQISSYQKRKLYDLERRQKMKRNYRFSKEMVQPQIFEVRFLSMMNRQSSESTERAHGRLKEKGHGEAKDSPDEGDIESAAAESSEQGQVADGVESAGCSSDSTCQLKLLCQQLLANETLMKSCPCSAPGNQQCPACKNVWTVMDQLQATLAKYRRAEDPAENPQYPSEEAIEQPAPEVEDIFSAPFNQTSSDSNNVELVSVETVEEFRLPILSQPISCPILTTNSPSFEFLYEERDQLEPASQFSNLVQTFNLNLKTPLFQAIKHTQSPAGSIESGYASVKSRSGHSSSLTHFFKKPNIAALFRAPSRRALQLEKVASEPDVEDNVYEEMTKSCQLYARKVKASGEVRLEDNLEEYQEFSLQLLLGGNGSIVLESRALSLRSGSSDMGIREDADELEEDECALDSQDDVAAEHFGQLSDTMIPSVAELTNSPISYQIVLSNRILNTEISTYLGPELMKSSRTSISIQEESSCTWNPSNEAPQEFVAELIKIYEKELTICAKIYEDVAFARSLLDVVEEPKNSGKKLAGFCRFFTRKPAGKVEKSQLKQQIYSEGPARKRLEMLASSARKCFSMLADAVIANTNIQNELKICGLLKLLERLENGHFHLIQNETQVDLEEEFRGQIKQAFRRVHEICAREAKKCKRRISEQEMQLIRAWVIKFRLGLLVETELVATYIGQGLIQTEEELEGVPKRSSKFPLTAVQAVDTSKRL</sequence>
<feature type="compositionally biased region" description="Basic residues" evidence="1">
    <location>
        <begin position="150"/>
        <end position="159"/>
    </location>
</feature>
<keyword evidence="3" id="KW-1185">Reference proteome</keyword>
<feature type="region of interest" description="Disordered" evidence="1">
    <location>
        <begin position="911"/>
        <end position="989"/>
    </location>
</feature>
<feature type="compositionally biased region" description="Basic and acidic residues" evidence="1">
    <location>
        <begin position="61"/>
        <end position="74"/>
    </location>
</feature>
<feature type="compositionally biased region" description="Basic and acidic residues" evidence="1">
    <location>
        <begin position="139"/>
        <end position="149"/>
    </location>
</feature>
<feature type="compositionally biased region" description="Basic and acidic residues" evidence="1">
    <location>
        <begin position="317"/>
        <end position="328"/>
    </location>
</feature>
<feature type="compositionally biased region" description="Polar residues" evidence="1">
    <location>
        <begin position="970"/>
        <end position="987"/>
    </location>
</feature>